<organism evidence="3 4">
    <name type="scientific">Cypionkella aquatica</name>
    <dbReference type="NCBI Taxonomy" id="1756042"/>
    <lineage>
        <taxon>Bacteria</taxon>
        <taxon>Pseudomonadati</taxon>
        <taxon>Pseudomonadota</taxon>
        <taxon>Alphaproteobacteria</taxon>
        <taxon>Rhodobacterales</taxon>
        <taxon>Paracoccaceae</taxon>
        <taxon>Cypionkella</taxon>
    </lineage>
</organism>
<dbReference type="InterPro" id="IPR007372">
    <property type="entry name" value="Lipid/polyisoprenoid-bd_YceI"/>
</dbReference>
<dbReference type="Gene3D" id="2.40.128.110">
    <property type="entry name" value="Lipid/polyisoprenoid-binding, YceI-like"/>
    <property type="match status" value="1"/>
</dbReference>
<dbReference type="EMBL" id="BSPP01000011">
    <property type="protein sequence ID" value="GLS88298.1"/>
    <property type="molecule type" value="Genomic_DNA"/>
</dbReference>
<dbReference type="RefSeq" id="WP_284326467.1">
    <property type="nucleotide sequence ID" value="NZ_BSPP01000011.1"/>
</dbReference>
<gene>
    <name evidence="3" type="ORF">GCM10010873_32720</name>
</gene>
<feature type="domain" description="Lipid/polyisoprenoid-binding YceI-like" evidence="2">
    <location>
        <begin position="21"/>
        <end position="183"/>
    </location>
</feature>
<sequence>MRHLLMLLTLCAGPVWAAPASYSLQPEASVVGFETDFGSDKITGQMPITRADLTLDFKNVSASRVAVTLDAAHADASFPFAAQAMKGPKVLDSKDFPQISFVSTSVKSKGDGAEVTGKVTIRGVTKPMVMQAMIWRQKGTEAGDLSHLTIRLTGAVNRSDFGAVGWSDMVGDQVRLDILARIVRAE</sequence>
<dbReference type="SMART" id="SM00867">
    <property type="entry name" value="YceI"/>
    <property type="match status" value="1"/>
</dbReference>
<dbReference type="InterPro" id="IPR036761">
    <property type="entry name" value="TTHA0802/YceI-like_sf"/>
</dbReference>
<proteinExistence type="predicted"/>
<dbReference type="PANTHER" id="PTHR34406:SF1">
    <property type="entry name" value="PROTEIN YCEI"/>
    <property type="match status" value="1"/>
</dbReference>
<dbReference type="PANTHER" id="PTHR34406">
    <property type="entry name" value="PROTEIN YCEI"/>
    <property type="match status" value="1"/>
</dbReference>
<dbReference type="Pfam" id="PF04264">
    <property type="entry name" value="YceI"/>
    <property type="match status" value="1"/>
</dbReference>
<name>A0AA37U054_9RHOB</name>
<evidence type="ECO:0000256" key="1">
    <source>
        <dbReference type="SAM" id="SignalP"/>
    </source>
</evidence>
<dbReference type="AlphaFoldDB" id="A0AA37U054"/>
<comment type="caution">
    <text evidence="3">The sequence shown here is derived from an EMBL/GenBank/DDBJ whole genome shotgun (WGS) entry which is preliminary data.</text>
</comment>
<accession>A0AA37U054</accession>
<keyword evidence="4" id="KW-1185">Reference proteome</keyword>
<evidence type="ECO:0000313" key="4">
    <source>
        <dbReference type="Proteomes" id="UP001157355"/>
    </source>
</evidence>
<reference evidence="3 4" key="1">
    <citation type="journal article" date="2014" name="Int. J. Syst. Evol. Microbiol.">
        <title>Complete genome sequence of Corynebacterium casei LMG S-19264T (=DSM 44701T), isolated from a smear-ripened cheese.</title>
        <authorList>
            <consortium name="US DOE Joint Genome Institute (JGI-PGF)"/>
            <person name="Walter F."/>
            <person name="Albersmeier A."/>
            <person name="Kalinowski J."/>
            <person name="Ruckert C."/>
        </authorList>
    </citation>
    <scope>NUCLEOTIDE SEQUENCE [LARGE SCALE GENOMIC DNA]</scope>
    <source>
        <strain evidence="3 4">NBRC 111766</strain>
    </source>
</reference>
<feature type="signal peptide" evidence="1">
    <location>
        <begin position="1"/>
        <end position="17"/>
    </location>
</feature>
<dbReference type="Proteomes" id="UP001157355">
    <property type="component" value="Unassembled WGS sequence"/>
</dbReference>
<evidence type="ECO:0000313" key="3">
    <source>
        <dbReference type="EMBL" id="GLS88298.1"/>
    </source>
</evidence>
<evidence type="ECO:0000259" key="2">
    <source>
        <dbReference type="SMART" id="SM00867"/>
    </source>
</evidence>
<feature type="chain" id="PRO_5041359057" description="Lipid/polyisoprenoid-binding YceI-like domain-containing protein" evidence="1">
    <location>
        <begin position="18"/>
        <end position="186"/>
    </location>
</feature>
<protein>
    <recommendedName>
        <fullName evidence="2">Lipid/polyisoprenoid-binding YceI-like domain-containing protein</fullName>
    </recommendedName>
</protein>
<keyword evidence="1" id="KW-0732">Signal</keyword>
<dbReference type="SUPFAM" id="SSF101874">
    <property type="entry name" value="YceI-like"/>
    <property type="match status" value="1"/>
</dbReference>